<sequence precursor="true">MLFPKRLALVVLFSFPAAAVAPSTTQLASLLKLAPRLAPQALEAALTALQRLQATGAKVRSDVVTVIDYTKPSTERRLWVFDLAHTRVLFQELAAHGKNSGDNQAVRFSNARNSLMTSIGAFLTGETYIGQHGLSLRLQGLEKGVNDNSMDRALVIHAAAYVSDALAKARGRIGRSWGCPAVRPEISRSLIQTVQGGSLVLAYYPDKTWLQTSKLVGVTP</sequence>
<evidence type="ECO:0008006" key="3">
    <source>
        <dbReference type="Google" id="ProtNLM"/>
    </source>
</evidence>
<proteinExistence type="predicted"/>
<evidence type="ECO:0000313" key="2">
    <source>
        <dbReference type="EMBL" id="ABJ85859.1"/>
    </source>
</evidence>
<organism evidence="2">
    <name type="scientific">Solibacter usitatus (strain Ellin6076)</name>
    <dbReference type="NCBI Taxonomy" id="234267"/>
    <lineage>
        <taxon>Bacteria</taxon>
        <taxon>Pseudomonadati</taxon>
        <taxon>Acidobacteriota</taxon>
        <taxon>Terriglobia</taxon>
        <taxon>Bryobacterales</taxon>
        <taxon>Solibacteraceae</taxon>
        <taxon>Candidatus Solibacter</taxon>
    </lineage>
</organism>
<evidence type="ECO:0000256" key="1">
    <source>
        <dbReference type="SAM" id="SignalP"/>
    </source>
</evidence>
<gene>
    <name evidence="2" type="ordered locus">Acid_4900</name>
</gene>
<protein>
    <recommendedName>
        <fullName evidence="3">YkuD domain-containing protein</fullName>
    </recommendedName>
</protein>
<dbReference type="PANTHER" id="PTHR38477">
    <property type="entry name" value="HYPOTHETICAL EXPORTED PROTEIN"/>
    <property type="match status" value="1"/>
</dbReference>
<dbReference type="KEGG" id="sus:Acid_4900"/>
<dbReference type="AlphaFoldDB" id="Q01WV6"/>
<dbReference type="PANTHER" id="PTHR38477:SF1">
    <property type="entry name" value="MUREIN L,D-TRANSPEPTIDASE CATALYTIC DOMAIN FAMILY PROTEIN"/>
    <property type="match status" value="1"/>
</dbReference>
<dbReference type="Pfam" id="PF13645">
    <property type="entry name" value="YkuD_2"/>
    <property type="match status" value="1"/>
</dbReference>
<reference evidence="2" key="1">
    <citation type="submission" date="2006-10" db="EMBL/GenBank/DDBJ databases">
        <title>Complete sequence of Solibacter usitatus Ellin6076.</title>
        <authorList>
            <consortium name="US DOE Joint Genome Institute"/>
            <person name="Copeland A."/>
            <person name="Lucas S."/>
            <person name="Lapidus A."/>
            <person name="Barry K."/>
            <person name="Detter J.C."/>
            <person name="Glavina del Rio T."/>
            <person name="Hammon N."/>
            <person name="Israni S."/>
            <person name="Dalin E."/>
            <person name="Tice H."/>
            <person name="Pitluck S."/>
            <person name="Thompson L.S."/>
            <person name="Brettin T."/>
            <person name="Bruce D."/>
            <person name="Han C."/>
            <person name="Tapia R."/>
            <person name="Gilna P."/>
            <person name="Schmutz J."/>
            <person name="Larimer F."/>
            <person name="Land M."/>
            <person name="Hauser L."/>
            <person name="Kyrpides N."/>
            <person name="Mikhailova N."/>
            <person name="Janssen P.H."/>
            <person name="Kuske C.R."/>
            <person name="Richardson P."/>
        </authorList>
    </citation>
    <scope>NUCLEOTIDE SEQUENCE</scope>
    <source>
        <strain evidence="2">Ellin6076</strain>
    </source>
</reference>
<dbReference type="EMBL" id="CP000473">
    <property type="protein sequence ID" value="ABJ85859.1"/>
    <property type="molecule type" value="Genomic_DNA"/>
</dbReference>
<feature type="signal peptide" evidence="1">
    <location>
        <begin position="1"/>
        <end position="19"/>
    </location>
</feature>
<feature type="chain" id="PRO_5004162817" description="YkuD domain-containing protein" evidence="1">
    <location>
        <begin position="20"/>
        <end position="220"/>
    </location>
</feature>
<dbReference type="InterPro" id="IPR032676">
    <property type="entry name" value="YkuD_2"/>
</dbReference>
<dbReference type="STRING" id="234267.Acid_4900"/>
<dbReference type="HOGENOM" id="CLU_080995_0_0_0"/>
<accession>Q01WV6</accession>
<name>Q01WV6_SOLUE</name>
<keyword evidence="1" id="KW-0732">Signal</keyword>
<dbReference type="InParanoid" id="Q01WV6"/>
<dbReference type="eggNOG" id="COG1376">
    <property type="taxonomic scope" value="Bacteria"/>
</dbReference>